<reference evidence="3 4" key="1">
    <citation type="submission" date="2018-11" db="EMBL/GenBank/DDBJ databases">
        <title>Genome sequence of Apiotrichum porosum DSM 27194.</title>
        <authorList>
            <person name="Aliyu H."/>
            <person name="Gorte O."/>
            <person name="Ochsenreither K."/>
        </authorList>
    </citation>
    <scope>NUCLEOTIDE SEQUENCE [LARGE SCALE GENOMIC DNA]</scope>
    <source>
        <strain evidence="3 4">DSM 27194</strain>
    </source>
</reference>
<evidence type="ECO:0000259" key="2">
    <source>
        <dbReference type="PROSITE" id="PS50157"/>
    </source>
</evidence>
<dbReference type="GeneID" id="39589165"/>
<feature type="domain" description="C2H2-type" evidence="2">
    <location>
        <begin position="62"/>
        <end position="91"/>
    </location>
</feature>
<dbReference type="GO" id="GO:0008270">
    <property type="term" value="F:zinc ion binding"/>
    <property type="evidence" value="ECO:0007669"/>
    <property type="project" value="UniProtKB-KW"/>
</dbReference>
<accession>A0A427Y5N0</accession>
<keyword evidence="4" id="KW-1185">Reference proteome</keyword>
<dbReference type="STRING" id="105984.A0A427Y5N0"/>
<evidence type="ECO:0000313" key="3">
    <source>
        <dbReference type="EMBL" id="RSH86372.1"/>
    </source>
</evidence>
<evidence type="ECO:0000313" key="4">
    <source>
        <dbReference type="Proteomes" id="UP000279236"/>
    </source>
</evidence>
<sequence>MPPWNDHFECGDCHRAFPAGWLARNQHCKATGHGRPNFECDKCHYLFHNEEDQRKHEIDDHLWCGPCTREFRSSNNIQQHLRSGVHVGSNITCPWCKGGFATAAGVTAHLENGGCPNIKLNRQQIYDFVRAKDPHGFLSKNLIEYHGHETWTASDESYNGKQHLNSPVHRPEVYHCPNRQCAHDFKSLASTANHLESESCGFMSFKAVQDMFPTMTTSRLMLAF</sequence>
<comment type="caution">
    <text evidence="3">The sequence shown here is derived from an EMBL/GenBank/DDBJ whole genome shotgun (WGS) entry which is preliminary data.</text>
</comment>
<proteinExistence type="predicted"/>
<dbReference type="SMART" id="SM00355">
    <property type="entry name" value="ZnF_C2H2"/>
    <property type="match status" value="3"/>
</dbReference>
<keyword evidence="1" id="KW-0479">Metal-binding</keyword>
<dbReference type="AlphaFoldDB" id="A0A427Y5N0"/>
<protein>
    <recommendedName>
        <fullName evidence="2">C2H2-type domain-containing protein</fullName>
    </recommendedName>
</protein>
<dbReference type="Gene3D" id="3.30.160.60">
    <property type="entry name" value="Classic Zinc Finger"/>
    <property type="match status" value="1"/>
</dbReference>
<dbReference type="PROSITE" id="PS50157">
    <property type="entry name" value="ZINC_FINGER_C2H2_2"/>
    <property type="match status" value="1"/>
</dbReference>
<evidence type="ECO:0000256" key="1">
    <source>
        <dbReference type="PROSITE-ProRule" id="PRU00042"/>
    </source>
</evidence>
<keyword evidence="1" id="KW-0863">Zinc-finger</keyword>
<dbReference type="Proteomes" id="UP000279236">
    <property type="component" value="Unassembled WGS sequence"/>
</dbReference>
<organism evidence="3 4">
    <name type="scientific">Apiotrichum porosum</name>
    <dbReference type="NCBI Taxonomy" id="105984"/>
    <lineage>
        <taxon>Eukaryota</taxon>
        <taxon>Fungi</taxon>
        <taxon>Dikarya</taxon>
        <taxon>Basidiomycota</taxon>
        <taxon>Agaricomycotina</taxon>
        <taxon>Tremellomycetes</taxon>
        <taxon>Trichosporonales</taxon>
        <taxon>Trichosporonaceae</taxon>
        <taxon>Apiotrichum</taxon>
    </lineage>
</organism>
<dbReference type="EMBL" id="RSCE01000002">
    <property type="protein sequence ID" value="RSH86372.1"/>
    <property type="molecule type" value="Genomic_DNA"/>
</dbReference>
<name>A0A427Y5N0_9TREE</name>
<keyword evidence="1" id="KW-0862">Zinc</keyword>
<dbReference type="RefSeq" id="XP_028479157.1">
    <property type="nucleotide sequence ID" value="XM_028620185.1"/>
</dbReference>
<dbReference type="OrthoDB" id="6077919at2759"/>
<gene>
    <name evidence="3" type="ORF">EHS24_004622</name>
</gene>
<dbReference type="PROSITE" id="PS00028">
    <property type="entry name" value="ZINC_FINGER_C2H2_1"/>
    <property type="match status" value="1"/>
</dbReference>
<dbReference type="InterPro" id="IPR013087">
    <property type="entry name" value="Znf_C2H2_type"/>
</dbReference>